<dbReference type="EnsemblPlants" id="Pp3c8_12490V3.1">
    <property type="protein sequence ID" value="Pp3c8_12490V3.1"/>
    <property type="gene ID" value="Pp3c8_12490"/>
</dbReference>
<dbReference type="EnsemblPlants" id="Pp3c8_12490V3.2">
    <property type="protein sequence ID" value="Pp3c8_12490V3.2"/>
    <property type="gene ID" value="Pp3c8_12490"/>
</dbReference>
<proteinExistence type="predicted"/>
<keyword evidence="2" id="KW-1185">Reference proteome</keyword>
<dbReference type="InParanoid" id="A0A7I4EIP0"/>
<organism evidence="1 2">
    <name type="scientific">Physcomitrium patens</name>
    <name type="common">Spreading-leaved earth moss</name>
    <name type="synonym">Physcomitrella patens</name>
    <dbReference type="NCBI Taxonomy" id="3218"/>
    <lineage>
        <taxon>Eukaryota</taxon>
        <taxon>Viridiplantae</taxon>
        <taxon>Streptophyta</taxon>
        <taxon>Embryophyta</taxon>
        <taxon>Bryophyta</taxon>
        <taxon>Bryophytina</taxon>
        <taxon>Bryopsida</taxon>
        <taxon>Funariidae</taxon>
        <taxon>Funariales</taxon>
        <taxon>Funariaceae</taxon>
        <taxon>Physcomitrium</taxon>
    </lineage>
</organism>
<dbReference type="Gramene" id="Pp3c8_12490V3.2">
    <property type="protein sequence ID" value="Pp3c8_12490V3.2"/>
    <property type="gene ID" value="Pp3c8_12490"/>
</dbReference>
<evidence type="ECO:0000313" key="1">
    <source>
        <dbReference type="EnsemblPlants" id="Pp3c8_12490V3.1"/>
    </source>
</evidence>
<name>A0A7I4EIP0_PHYPA</name>
<protein>
    <submittedName>
        <fullName evidence="1">Uncharacterized protein</fullName>
    </submittedName>
</protein>
<sequence length="90" mass="10585">MAAKQGDFVEPSREAVAPEALPRLIFRKLGMPFSDQMMGFFHHPSFQWRYIQRSLDPLKFRRIDIYDCVPGFVLTSIVPCWRSCRRCTTM</sequence>
<reference evidence="1 2" key="2">
    <citation type="journal article" date="2018" name="Plant J.">
        <title>The Physcomitrella patens chromosome-scale assembly reveals moss genome structure and evolution.</title>
        <authorList>
            <person name="Lang D."/>
            <person name="Ullrich K.K."/>
            <person name="Murat F."/>
            <person name="Fuchs J."/>
            <person name="Jenkins J."/>
            <person name="Haas F.B."/>
            <person name="Piednoel M."/>
            <person name="Gundlach H."/>
            <person name="Van Bel M."/>
            <person name="Meyberg R."/>
            <person name="Vives C."/>
            <person name="Morata J."/>
            <person name="Symeonidi A."/>
            <person name="Hiss M."/>
            <person name="Muchero W."/>
            <person name="Kamisugi Y."/>
            <person name="Saleh O."/>
            <person name="Blanc G."/>
            <person name="Decker E.L."/>
            <person name="van Gessel N."/>
            <person name="Grimwood J."/>
            <person name="Hayes R.D."/>
            <person name="Graham S.W."/>
            <person name="Gunter L.E."/>
            <person name="McDaniel S.F."/>
            <person name="Hoernstein S.N.W."/>
            <person name="Larsson A."/>
            <person name="Li F.W."/>
            <person name="Perroud P.F."/>
            <person name="Phillips J."/>
            <person name="Ranjan P."/>
            <person name="Rokshar D.S."/>
            <person name="Rothfels C.J."/>
            <person name="Schneider L."/>
            <person name="Shu S."/>
            <person name="Stevenson D.W."/>
            <person name="Thummler F."/>
            <person name="Tillich M."/>
            <person name="Villarreal Aguilar J.C."/>
            <person name="Widiez T."/>
            <person name="Wong G.K."/>
            <person name="Wymore A."/>
            <person name="Zhang Y."/>
            <person name="Zimmer A.D."/>
            <person name="Quatrano R.S."/>
            <person name="Mayer K.F.X."/>
            <person name="Goodstein D."/>
            <person name="Casacuberta J.M."/>
            <person name="Vandepoele K."/>
            <person name="Reski R."/>
            <person name="Cuming A.C."/>
            <person name="Tuskan G.A."/>
            <person name="Maumus F."/>
            <person name="Salse J."/>
            <person name="Schmutz J."/>
            <person name="Rensing S.A."/>
        </authorList>
    </citation>
    <scope>NUCLEOTIDE SEQUENCE [LARGE SCALE GENOMIC DNA]</scope>
    <source>
        <strain evidence="1 2">cv. Gransden 2004</strain>
    </source>
</reference>
<dbReference type="Proteomes" id="UP000006727">
    <property type="component" value="Chromosome 8"/>
</dbReference>
<dbReference type="Gramene" id="Pp3c8_12490V3.1">
    <property type="protein sequence ID" value="Pp3c8_12490V3.1"/>
    <property type="gene ID" value="Pp3c8_12490"/>
</dbReference>
<evidence type="ECO:0000313" key="2">
    <source>
        <dbReference type="Proteomes" id="UP000006727"/>
    </source>
</evidence>
<dbReference type="AlphaFoldDB" id="A0A7I4EIP0"/>
<reference evidence="1 2" key="1">
    <citation type="journal article" date="2008" name="Science">
        <title>The Physcomitrella genome reveals evolutionary insights into the conquest of land by plants.</title>
        <authorList>
            <person name="Rensing S."/>
            <person name="Lang D."/>
            <person name="Zimmer A."/>
            <person name="Terry A."/>
            <person name="Salamov A."/>
            <person name="Shapiro H."/>
            <person name="Nishiyama T."/>
            <person name="Perroud P.-F."/>
            <person name="Lindquist E."/>
            <person name="Kamisugi Y."/>
            <person name="Tanahashi T."/>
            <person name="Sakakibara K."/>
            <person name="Fujita T."/>
            <person name="Oishi K."/>
            <person name="Shin-I T."/>
            <person name="Kuroki Y."/>
            <person name="Toyoda A."/>
            <person name="Suzuki Y."/>
            <person name="Hashimoto A."/>
            <person name="Yamaguchi K."/>
            <person name="Sugano A."/>
            <person name="Kohara Y."/>
            <person name="Fujiyama A."/>
            <person name="Anterola A."/>
            <person name="Aoki S."/>
            <person name="Ashton N."/>
            <person name="Barbazuk W.B."/>
            <person name="Barker E."/>
            <person name="Bennetzen J."/>
            <person name="Bezanilla M."/>
            <person name="Blankenship R."/>
            <person name="Cho S.H."/>
            <person name="Dutcher S."/>
            <person name="Estelle M."/>
            <person name="Fawcett J.A."/>
            <person name="Gundlach H."/>
            <person name="Hanada K."/>
            <person name="Heyl A."/>
            <person name="Hicks K.A."/>
            <person name="Hugh J."/>
            <person name="Lohr M."/>
            <person name="Mayer K."/>
            <person name="Melkozernov A."/>
            <person name="Murata T."/>
            <person name="Nelson D."/>
            <person name="Pils B."/>
            <person name="Prigge M."/>
            <person name="Reiss B."/>
            <person name="Renner T."/>
            <person name="Rombauts S."/>
            <person name="Rushton P."/>
            <person name="Sanderfoot A."/>
            <person name="Schween G."/>
            <person name="Shiu S.-H."/>
            <person name="Stueber K."/>
            <person name="Theodoulou F.L."/>
            <person name="Tu H."/>
            <person name="Van de Peer Y."/>
            <person name="Verrier P.J."/>
            <person name="Waters E."/>
            <person name="Wood A."/>
            <person name="Yang L."/>
            <person name="Cove D."/>
            <person name="Cuming A."/>
            <person name="Hasebe M."/>
            <person name="Lucas S."/>
            <person name="Mishler D.B."/>
            <person name="Reski R."/>
            <person name="Grigoriev I."/>
            <person name="Quatrano R.S."/>
            <person name="Boore J.L."/>
        </authorList>
    </citation>
    <scope>NUCLEOTIDE SEQUENCE [LARGE SCALE GENOMIC DNA]</scope>
    <source>
        <strain evidence="1 2">cv. Gransden 2004</strain>
    </source>
</reference>
<accession>A0A7I4EIP0</accession>
<dbReference type="EMBL" id="ABEU02000008">
    <property type="status" value="NOT_ANNOTATED_CDS"/>
    <property type="molecule type" value="Genomic_DNA"/>
</dbReference>
<reference evidence="1" key="3">
    <citation type="submission" date="2020-12" db="UniProtKB">
        <authorList>
            <consortium name="EnsemblPlants"/>
        </authorList>
    </citation>
    <scope>IDENTIFICATION</scope>
</reference>